<dbReference type="InterPro" id="IPR029016">
    <property type="entry name" value="GAF-like_dom_sf"/>
</dbReference>
<feature type="domain" description="PAS" evidence="5">
    <location>
        <begin position="248"/>
        <end position="319"/>
    </location>
</feature>
<evidence type="ECO:0000259" key="5">
    <source>
        <dbReference type="PROSITE" id="PS50112"/>
    </source>
</evidence>
<reference evidence="10" key="2">
    <citation type="submission" date="2016-11" db="EMBL/GenBank/DDBJ databases">
        <authorList>
            <person name="Varghese N."/>
            <person name="Submissions S."/>
        </authorList>
    </citation>
    <scope>NUCLEOTIDE SEQUENCE [LARGE SCALE GENOMIC DNA]</scope>
    <source>
        <strain evidence="10">DX253</strain>
    </source>
</reference>
<dbReference type="STRING" id="797209.GCA_000376445_03801"/>
<dbReference type="SMART" id="SM00086">
    <property type="entry name" value="PAC"/>
    <property type="match status" value="2"/>
</dbReference>
<dbReference type="GO" id="GO:0016301">
    <property type="term" value="F:kinase activity"/>
    <property type="evidence" value="ECO:0007669"/>
    <property type="project" value="UniProtKB-KW"/>
</dbReference>
<evidence type="ECO:0000256" key="2">
    <source>
        <dbReference type="ARBA" id="ARBA00022777"/>
    </source>
</evidence>
<feature type="domain" description="PAC" evidence="6">
    <location>
        <begin position="324"/>
        <end position="374"/>
    </location>
</feature>
<keyword evidence="2" id="KW-0418">Kinase</keyword>
<dbReference type="InterPro" id="IPR003018">
    <property type="entry name" value="GAF"/>
</dbReference>
<dbReference type="InterPro" id="IPR000700">
    <property type="entry name" value="PAS-assoc_C"/>
</dbReference>
<reference evidence="7 9" key="1">
    <citation type="journal article" date="2014" name="ISME J.">
        <title>Trehalose/2-sulfotrehalose biosynthesis and glycine-betaine uptake are widely spread mechanisms for osmoadaptation in the Halobacteriales.</title>
        <authorList>
            <person name="Youssef N.H."/>
            <person name="Savage-Ashlock K.N."/>
            <person name="McCully A.L."/>
            <person name="Luedtke B."/>
            <person name="Shaw E.I."/>
            <person name="Hoff W.D."/>
            <person name="Elshahed M.S."/>
        </authorList>
    </citation>
    <scope>NUCLEOTIDE SEQUENCE [LARGE SCALE GENOMIC DNA]</scope>
    <source>
        <strain evidence="7 9">DX253</strain>
    </source>
</reference>
<dbReference type="EMBL" id="AEMG01000013">
    <property type="protein sequence ID" value="EFW91571.1"/>
    <property type="molecule type" value="Genomic_DNA"/>
</dbReference>
<sequence length="924" mass="102560">MPLHEGYPETPQILHIGVDGNGERQGIAEERTSAEDALARLETADCIVCEHGPPECDALAVLAAVRERDASLPFFIVTDDERTVEAAFSMDVTDCVGPDSRTILSQKIERAVTCYRNERMLSRAEAVLEGLADAVVTIDESGEIRYVNEGFERVLGYDPDEMIGTSLTRVIPDRLAPVHEESLQRYVETGERRLDWESVETIARHRDGHEIPVTLSFRSEACNGDELITGTIRDISERRTVETELEASRERYRKLVAASPEAILVADTETGEIVDANAAAEELLDRPRNEICGMYQWEVHPTEHHERYRKIFDKHANGGGISRSSEHLSVVRSDGEQIPVEISANRTQLGGREVIHGIFKDVSERKARERTLESLRSATRELMTAETKTDICEIAVEAAGEELGLSLSGIYLVNDERDVLRPVAVTEATEEIPDEIPRSEDGNGPAWRAFESGEVAVFEDRTEVYGADGRELTGEQEMVIPLAEHGVFLLGSRSMAKLDEYVRDFAEILATNVRSALDRAEREETLSAQRAELVELNRINEVIRDVDRALVQATSREEIEETVVNRLASAGLYEFAWVGECEVSVEAIRAVANAGNAAYLESLEPSDDRQECPVAKAQTSGQAEVVEDVMTDPAFESWQDESPVGNTQSMAAIPIRYDETCYGVLTVHADRSRAFDDREREVLVELGETMGMAIAAIESRKALVSDCVVEVEMEIESAEHYFIRVPQELDCTFTLLGTTMAPTGEIHCFITASGVSSGAVLERTAQAEGISNTRLIRERNDECVFEVTYEGPSFVKALVDRGAAVGYVEADENRTRGTVELPMDASVRGVVEAVKNIAPGARVVAQREREKPEKTATEFRMQLSESLTDRQRTALETAYLAGFFEWPRDSTGEEVAELLDVSAPTFHQHLRHAQAKLLKTFFDQ</sequence>
<dbReference type="InterPro" id="IPR013324">
    <property type="entry name" value="RNA_pol_sigma_r3/r4-like"/>
</dbReference>
<organism evidence="7 9">
    <name type="scientific">Haladaptatus paucihalophilus DX253</name>
    <dbReference type="NCBI Taxonomy" id="797209"/>
    <lineage>
        <taxon>Archaea</taxon>
        <taxon>Methanobacteriati</taxon>
        <taxon>Methanobacteriota</taxon>
        <taxon>Stenosarchaea group</taxon>
        <taxon>Halobacteria</taxon>
        <taxon>Halobacteriales</taxon>
        <taxon>Haladaptataceae</taxon>
        <taxon>Haladaptatus</taxon>
    </lineage>
</organism>
<evidence type="ECO:0000256" key="1">
    <source>
        <dbReference type="ARBA" id="ARBA00022679"/>
    </source>
</evidence>
<dbReference type="NCBIfam" id="TIGR00229">
    <property type="entry name" value="sensory_box"/>
    <property type="match status" value="2"/>
</dbReference>
<keyword evidence="1" id="KW-0808">Transferase</keyword>
<dbReference type="SMART" id="SM00091">
    <property type="entry name" value="PAS"/>
    <property type="match status" value="2"/>
</dbReference>
<dbReference type="Pfam" id="PF13426">
    <property type="entry name" value="PAS_9"/>
    <property type="match status" value="2"/>
</dbReference>
<dbReference type="Proteomes" id="UP000184203">
    <property type="component" value="Unassembled WGS sequence"/>
</dbReference>
<dbReference type="OrthoDB" id="342253at2157"/>
<evidence type="ECO:0000313" key="8">
    <source>
        <dbReference type="EMBL" id="SHL24314.1"/>
    </source>
</evidence>
<dbReference type="EMBL" id="FRAN01000005">
    <property type="protein sequence ID" value="SHL24314.1"/>
    <property type="molecule type" value="Genomic_DNA"/>
</dbReference>
<keyword evidence="3" id="KW-0805">Transcription regulation</keyword>
<dbReference type="SMART" id="SM00065">
    <property type="entry name" value="GAF"/>
    <property type="match status" value="2"/>
</dbReference>
<dbReference type="PROSITE" id="PS50112">
    <property type="entry name" value="PAS"/>
    <property type="match status" value="2"/>
</dbReference>
<dbReference type="SUPFAM" id="SSF55785">
    <property type="entry name" value="PYP-like sensor domain (PAS domain)"/>
    <property type="match status" value="2"/>
</dbReference>
<evidence type="ECO:0000259" key="6">
    <source>
        <dbReference type="PROSITE" id="PS50113"/>
    </source>
</evidence>
<dbReference type="Gene3D" id="3.30.450.20">
    <property type="entry name" value="PAS domain"/>
    <property type="match status" value="2"/>
</dbReference>
<feature type="domain" description="PAS" evidence="5">
    <location>
        <begin position="120"/>
        <end position="190"/>
    </location>
</feature>
<gene>
    <name evidence="8" type="ORF">SAMN05444342_3393</name>
    <name evidence="7" type="ORF">ZOD2009_13446</name>
</gene>
<evidence type="ECO:0000313" key="9">
    <source>
        <dbReference type="Proteomes" id="UP000003751"/>
    </source>
</evidence>
<evidence type="ECO:0000313" key="10">
    <source>
        <dbReference type="Proteomes" id="UP000184203"/>
    </source>
</evidence>
<dbReference type="Gene3D" id="3.40.50.2300">
    <property type="match status" value="1"/>
</dbReference>
<dbReference type="Pfam" id="PF04967">
    <property type="entry name" value="HTH_10"/>
    <property type="match status" value="1"/>
</dbReference>
<dbReference type="InterPro" id="IPR001610">
    <property type="entry name" value="PAC"/>
</dbReference>
<dbReference type="CDD" id="cd00130">
    <property type="entry name" value="PAS"/>
    <property type="match status" value="2"/>
</dbReference>
<dbReference type="SUPFAM" id="SSF52172">
    <property type="entry name" value="CheY-like"/>
    <property type="match status" value="1"/>
</dbReference>
<dbReference type="PANTHER" id="PTHR34236:SF1">
    <property type="entry name" value="DIMETHYL SULFOXIDE REDUCTASE TRANSCRIPTIONAL ACTIVATOR"/>
    <property type="match status" value="1"/>
</dbReference>
<dbReference type="eggNOG" id="arCOG02334">
    <property type="taxonomic scope" value="Archaea"/>
</dbReference>
<dbReference type="PROSITE" id="PS50113">
    <property type="entry name" value="PAC"/>
    <property type="match status" value="1"/>
</dbReference>
<dbReference type="AlphaFoldDB" id="E7QV53"/>
<proteinExistence type="predicted"/>
<dbReference type="SUPFAM" id="SSF88659">
    <property type="entry name" value="Sigma3 and sigma4 domains of RNA polymerase sigma factors"/>
    <property type="match status" value="1"/>
</dbReference>
<evidence type="ECO:0000256" key="4">
    <source>
        <dbReference type="ARBA" id="ARBA00023163"/>
    </source>
</evidence>
<accession>E7QV53</accession>
<name>E7QV53_HALPU</name>
<keyword evidence="10" id="KW-1185">Reference proteome</keyword>
<protein>
    <submittedName>
        <fullName evidence="8">PAS domain S-box-containing protein</fullName>
    </submittedName>
    <submittedName>
        <fullName evidence="7">Putative PAS/PAC sensor protein</fullName>
    </submittedName>
</protein>
<dbReference type="Pfam" id="PF15915">
    <property type="entry name" value="BAT"/>
    <property type="match status" value="1"/>
</dbReference>
<dbReference type="InterPro" id="IPR007050">
    <property type="entry name" value="HTH_bacterioopsin"/>
</dbReference>
<dbReference type="InterPro" id="IPR000014">
    <property type="entry name" value="PAS"/>
</dbReference>
<dbReference type="PATRIC" id="fig|797209.4.peg.2646"/>
<dbReference type="PANTHER" id="PTHR34236">
    <property type="entry name" value="DIMETHYL SULFOXIDE REDUCTASE TRANSCRIPTIONAL ACTIVATOR"/>
    <property type="match status" value="1"/>
</dbReference>
<dbReference type="Gene3D" id="3.30.450.40">
    <property type="match status" value="2"/>
</dbReference>
<evidence type="ECO:0000256" key="3">
    <source>
        <dbReference type="ARBA" id="ARBA00023015"/>
    </source>
</evidence>
<dbReference type="InterPro" id="IPR031803">
    <property type="entry name" value="BAT_GAF/HTH-assoc"/>
</dbReference>
<dbReference type="eggNOG" id="arCOG02278">
    <property type="taxonomic scope" value="Archaea"/>
</dbReference>
<dbReference type="Pfam" id="PF13185">
    <property type="entry name" value="GAF_2"/>
    <property type="match status" value="2"/>
</dbReference>
<keyword evidence="4" id="KW-0804">Transcription</keyword>
<evidence type="ECO:0000313" key="7">
    <source>
        <dbReference type="EMBL" id="EFW91571.1"/>
    </source>
</evidence>
<dbReference type="SUPFAM" id="SSF55781">
    <property type="entry name" value="GAF domain-like"/>
    <property type="match status" value="2"/>
</dbReference>
<reference evidence="8" key="3">
    <citation type="submission" date="2016-11" db="EMBL/GenBank/DDBJ databases">
        <authorList>
            <person name="Jaros S."/>
            <person name="Januszkiewicz K."/>
            <person name="Wedrychowicz H."/>
        </authorList>
    </citation>
    <scope>NUCLEOTIDE SEQUENCE [LARGE SCALE GENOMIC DNA]</scope>
    <source>
        <strain evidence="8">DX253</strain>
    </source>
</reference>
<dbReference type="InterPro" id="IPR011006">
    <property type="entry name" value="CheY-like_superfamily"/>
</dbReference>
<dbReference type="eggNOG" id="arCOG02387">
    <property type="taxonomic scope" value="Archaea"/>
</dbReference>
<dbReference type="RefSeq" id="WP_007980621.1">
    <property type="nucleotide sequence ID" value="NZ_AEMG01000013.1"/>
</dbReference>
<dbReference type="Proteomes" id="UP000003751">
    <property type="component" value="Unassembled WGS sequence"/>
</dbReference>
<dbReference type="InterPro" id="IPR035965">
    <property type="entry name" value="PAS-like_dom_sf"/>
</dbReference>